<evidence type="ECO:0000256" key="1">
    <source>
        <dbReference type="ARBA" id="ARBA00004631"/>
    </source>
</evidence>
<dbReference type="GO" id="GO:0055040">
    <property type="term" value="C:periplasmic flagellum"/>
    <property type="evidence" value="ECO:0007669"/>
    <property type="project" value="UniProtKB-SubCell"/>
</dbReference>
<accession>A0A7C3IM56</accession>
<gene>
    <name evidence="5" type="ORF">ENS59_14135</name>
</gene>
<dbReference type="GO" id="GO:0030288">
    <property type="term" value="C:outer membrane-bounded periplasmic space"/>
    <property type="evidence" value="ECO:0007669"/>
    <property type="project" value="InterPro"/>
</dbReference>
<reference evidence="5" key="1">
    <citation type="journal article" date="2020" name="mSystems">
        <title>Genome- and Community-Level Interaction Insights into Carbon Utilization and Element Cycling Functions of Hydrothermarchaeota in Hydrothermal Sediment.</title>
        <authorList>
            <person name="Zhou Z."/>
            <person name="Liu Y."/>
            <person name="Xu W."/>
            <person name="Pan J."/>
            <person name="Luo Z.H."/>
            <person name="Li M."/>
        </authorList>
    </citation>
    <scope>NUCLEOTIDE SEQUENCE [LARGE SCALE GENOMIC DNA]</scope>
    <source>
        <strain evidence="5">SpSt-503</strain>
    </source>
</reference>
<keyword evidence="5" id="KW-0969">Cilium</keyword>
<sequence>MKRMFILVAIALFAAGSLFAEEAVLIDFTKLAADIIPNQDNVPTQNRATMMDFSNVAGGSFTTEQKKVMKTSLALANWDVILASSSRTVTNQAKSYTQEAPSKQFGKVLGVRVHFPVEPFNSWARIQPPFEIPAFEAMTKVADDGTIQAPTAEDKASKFTRFENGLGVVKNVGVIKSVAVNVYGLNFPHGLSAVLIDADGNENVVFMGYLKFDGWGELRWDNPQYVENVRNRELRLYPLYPKSTPFVKFGGFIIQRDAATEGGDFVAYFKDVKVIYDKAVIDTERDIDDEGLWNIIQDRETARKNAEMSRFGQQQVLRYLESQKKATESGFTPAATEKK</sequence>
<name>A0A7C3IM56_9SPIR</name>
<evidence type="ECO:0000256" key="3">
    <source>
        <dbReference type="ARBA" id="ARBA00023143"/>
    </source>
</evidence>
<evidence type="ECO:0000256" key="2">
    <source>
        <dbReference type="ARBA" id="ARBA00022764"/>
    </source>
</evidence>
<keyword evidence="2" id="KW-0574">Periplasm</keyword>
<protein>
    <submittedName>
        <fullName evidence="5">Flagellar protein</fullName>
    </submittedName>
</protein>
<dbReference type="Pfam" id="PF04620">
    <property type="entry name" value="FlaA"/>
    <property type="match status" value="1"/>
</dbReference>
<feature type="signal peptide" evidence="4">
    <location>
        <begin position="1"/>
        <end position="20"/>
    </location>
</feature>
<dbReference type="EMBL" id="DSVL01000432">
    <property type="protein sequence ID" value="HFH30625.1"/>
    <property type="molecule type" value="Genomic_DNA"/>
</dbReference>
<comment type="subcellular location">
    <subcellularLocation>
        <location evidence="1">Periplasmic flagellum</location>
    </subcellularLocation>
</comment>
<keyword evidence="5" id="KW-0282">Flagellum</keyword>
<dbReference type="InterPro" id="IPR006714">
    <property type="entry name" value="FlaA"/>
</dbReference>
<evidence type="ECO:0000256" key="4">
    <source>
        <dbReference type="SAM" id="SignalP"/>
    </source>
</evidence>
<keyword evidence="5" id="KW-0966">Cell projection</keyword>
<organism evidence="5">
    <name type="scientific">Gracilinema caldarium</name>
    <dbReference type="NCBI Taxonomy" id="215591"/>
    <lineage>
        <taxon>Bacteria</taxon>
        <taxon>Pseudomonadati</taxon>
        <taxon>Spirochaetota</taxon>
        <taxon>Spirochaetia</taxon>
        <taxon>Spirochaetales</taxon>
        <taxon>Breznakiellaceae</taxon>
        <taxon>Gracilinema</taxon>
    </lineage>
</organism>
<keyword evidence="3" id="KW-0975">Bacterial flagellum</keyword>
<dbReference type="AlphaFoldDB" id="A0A7C3IM56"/>
<comment type="caution">
    <text evidence="5">The sequence shown here is derived from an EMBL/GenBank/DDBJ whole genome shotgun (WGS) entry which is preliminary data.</text>
</comment>
<keyword evidence="4" id="KW-0732">Signal</keyword>
<feature type="chain" id="PRO_5028256622" evidence="4">
    <location>
        <begin position="21"/>
        <end position="339"/>
    </location>
</feature>
<dbReference type="GO" id="GO:0071973">
    <property type="term" value="P:bacterial-type flagellum-dependent cell motility"/>
    <property type="evidence" value="ECO:0007669"/>
    <property type="project" value="InterPro"/>
</dbReference>
<evidence type="ECO:0000313" key="5">
    <source>
        <dbReference type="EMBL" id="HFH30625.1"/>
    </source>
</evidence>
<proteinExistence type="predicted"/>